<gene>
    <name evidence="1" type="ORF">J2T15_005172</name>
</gene>
<keyword evidence="2" id="KW-1185">Reference proteome</keyword>
<reference evidence="1 2" key="1">
    <citation type="submission" date="2023-07" db="EMBL/GenBank/DDBJ databases">
        <title>Sorghum-associated microbial communities from plants grown in Nebraska, USA.</title>
        <authorList>
            <person name="Schachtman D."/>
        </authorList>
    </citation>
    <scope>NUCLEOTIDE SEQUENCE [LARGE SCALE GENOMIC DNA]</scope>
    <source>
        <strain evidence="1 2">CC482</strain>
    </source>
</reference>
<dbReference type="Proteomes" id="UP001229346">
    <property type="component" value="Unassembled WGS sequence"/>
</dbReference>
<proteinExistence type="predicted"/>
<protein>
    <submittedName>
        <fullName evidence="1">Uncharacterized protein</fullName>
    </submittedName>
</protein>
<comment type="caution">
    <text evidence="1">The sequence shown here is derived from an EMBL/GenBank/DDBJ whole genome shotgun (WGS) entry which is preliminary data.</text>
</comment>
<accession>A0ABT9UAG5</accession>
<name>A0ABT9UAG5_PAEHA</name>
<evidence type="ECO:0000313" key="2">
    <source>
        <dbReference type="Proteomes" id="UP001229346"/>
    </source>
</evidence>
<organism evidence="1 2">
    <name type="scientific">Paenibacillus harenae</name>
    <dbReference type="NCBI Taxonomy" id="306543"/>
    <lineage>
        <taxon>Bacteria</taxon>
        <taxon>Bacillati</taxon>
        <taxon>Bacillota</taxon>
        <taxon>Bacilli</taxon>
        <taxon>Bacillales</taxon>
        <taxon>Paenibacillaceae</taxon>
        <taxon>Paenibacillus</taxon>
    </lineage>
</organism>
<evidence type="ECO:0000313" key="1">
    <source>
        <dbReference type="EMBL" id="MDQ0115705.1"/>
    </source>
</evidence>
<sequence length="36" mass="4503">MQNGKRNSVKAKRVYWLRRRETFFFFYVDKKDFAAV</sequence>
<dbReference type="EMBL" id="JAUSSU010000012">
    <property type="protein sequence ID" value="MDQ0115705.1"/>
    <property type="molecule type" value="Genomic_DNA"/>
</dbReference>